<dbReference type="PROSITE" id="PS50157">
    <property type="entry name" value="ZINC_FINGER_C2H2_2"/>
    <property type="match status" value="1"/>
</dbReference>
<evidence type="ECO:0000256" key="5">
    <source>
        <dbReference type="ARBA" id="ARBA00022833"/>
    </source>
</evidence>
<dbReference type="FunFam" id="3.30.160.60:FF:000446">
    <property type="entry name" value="Zinc finger protein"/>
    <property type="match status" value="1"/>
</dbReference>
<evidence type="ECO:0000313" key="9">
    <source>
        <dbReference type="EMBL" id="GBP73627.1"/>
    </source>
</evidence>
<accession>A0A4C1YGR3</accession>
<dbReference type="OrthoDB" id="3437960at2759"/>
<sequence>MEVRLRFWKGKYSWANPASGLGGQVRFFKVRSPVLHSYNIEYTIFRGSSCPSLLFPLKSALSRHVLRHSSANKTQKCELCNMSFFDKYQLQHHMRVHTGERPYRCEICSQPYSYKHDFNRHCFKKHGVFLKRRSVHVMNQDVLVKERALMKEVVLRARGVLSDGQPVNPFKGPQAVQAYQQALQALQNRQITIDI</sequence>
<reference evidence="9 10" key="1">
    <citation type="journal article" date="2019" name="Commun. Biol.">
        <title>The bagworm genome reveals a unique fibroin gene that provides high tensile strength.</title>
        <authorList>
            <person name="Kono N."/>
            <person name="Nakamura H."/>
            <person name="Ohtoshi R."/>
            <person name="Tomita M."/>
            <person name="Numata K."/>
            <person name="Arakawa K."/>
        </authorList>
    </citation>
    <scope>NUCLEOTIDE SEQUENCE [LARGE SCALE GENOMIC DNA]</scope>
</reference>
<name>A0A4C1YGR3_EUMVA</name>
<feature type="domain" description="C2H2-type" evidence="8">
    <location>
        <begin position="75"/>
        <end position="102"/>
    </location>
</feature>
<evidence type="ECO:0000256" key="6">
    <source>
        <dbReference type="ARBA" id="ARBA00023242"/>
    </source>
</evidence>
<evidence type="ECO:0000256" key="4">
    <source>
        <dbReference type="ARBA" id="ARBA00022771"/>
    </source>
</evidence>
<dbReference type="EMBL" id="BGZK01001180">
    <property type="protein sequence ID" value="GBP73627.1"/>
    <property type="molecule type" value="Genomic_DNA"/>
</dbReference>
<dbReference type="GO" id="GO:0005634">
    <property type="term" value="C:nucleus"/>
    <property type="evidence" value="ECO:0007669"/>
    <property type="project" value="UniProtKB-SubCell"/>
</dbReference>
<keyword evidence="3" id="KW-0677">Repeat</keyword>
<keyword evidence="4 7" id="KW-0863">Zinc-finger</keyword>
<dbReference type="InterPro" id="IPR036236">
    <property type="entry name" value="Znf_C2H2_sf"/>
</dbReference>
<dbReference type="PANTHER" id="PTHR10032:SF271">
    <property type="entry name" value="RH12261P-RELATED"/>
    <property type="match status" value="1"/>
</dbReference>
<keyword evidence="10" id="KW-1185">Reference proteome</keyword>
<comment type="subcellular location">
    <subcellularLocation>
        <location evidence="1">Nucleus</location>
    </subcellularLocation>
</comment>
<dbReference type="AlphaFoldDB" id="A0A4C1YGR3"/>
<organism evidence="9 10">
    <name type="scientific">Eumeta variegata</name>
    <name type="common">Bagworm moth</name>
    <name type="synonym">Eumeta japonica</name>
    <dbReference type="NCBI Taxonomy" id="151549"/>
    <lineage>
        <taxon>Eukaryota</taxon>
        <taxon>Metazoa</taxon>
        <taxon>Ecdysozoa</taxon>
        <taxon>Arthropoda</taxon>
        <taxon>Hexapoda</taxon>
        <taxon>Insecta</taxon>
        <taxon>Pterygota</taxon>
        <taxon>Neoptera</taxon>
        <taxon>Endopterygota</taxon>
        <taxon>Lepidoptera</taxon>
        <taxon>Glossata</taxon>
        <taxon>Ditrysia</taxon>
        <taxon>Tineoidea</taxon>
        <taxon>Psychidae</taxon>
        <taxon>Oiketicinae</taxon>
        <taxon>Eumeta</taxon>
    </lineage>
</organism>
<dbReference type="Gene3D" id="3.30.160.60">
    <property type="entry name" value="Classic Zinc Finger"/>
    <property type="match status" value="2"/>
</dbReference>
<dbReference type="STRING" id="151549.A0A4C1YGR3"/>
<gene>
    <name evidence="9" type="primary">zbtb16a</name>
    <name evidence="9" type="ORF">EVAR_49249_1</name>
</gene>
<dbReference type="PROSITE" id="PS00028">
    <property type="entry name" value="ZINC_FINGER_C2H2_1"/>
    <property type="match status" value="2"/>
</dbReference>
<dbReference type="Pfam" id="PF00096">
    <property type="entry name" value="zf-C2H2"/>
    <property type="match status" value="1"/>
</dbReference>
<dbReference type="InterPro" id="IPR013087">
    <property type="entry name" value="Znf_C2H2_type"/>
</dbReference>
<evidence type="ECO:0000256" key="2">
    <source>
        <dbReference type="ARBA" id="ARBA00022723"/>
    </source>
</evidence>
<dbReference type="PANTHER" id="PTHR10032">
    <property type="entry name" value="ZINC FINGER PROTEIN WITH KRAB AND SCAN DOMAINS"/>
    <property type="match status" value="1"/>
</dbReference>
<evidence type="ECO:0000256" key="7">
    <source>
        <dbReference type="PROSITE-ProRule" id="PRU00042"/>
    </source>
</evidence>
<dbReference type="GO" id="GO:0000978">
    <property type="term" value="F:RNA polymerase II cis-regulatory region sequence-specific DNA binding"/>
    <property type="evidence" value="ECO:0007669"/>
    <property type="project" value="TreeGrafter"/>
</dbReference>
<evidence type="ECO:0000313" key="10">
    <source>
        <dbReference type="Proteomes" id="UP000299102"/>
    </source>
</evidence>
<evidence type="ECO:0000256" key="1">
    <source>
        <dbReference type="ARBA" id="ARBA00004123"/>
    </source>
</evidence>
<dbReference type="GO" id="GO:0000981">
    <property type="term" value="F:DNA-binding transcription factor activity, RNA polymerase II-specific"/>
    <property type="evidence" value="ECO:0007669"/>
    <property type="project" value="TreeGrafter"/>
</dbReference>
<comment type="caution">
    <text evidence="9">The sequence shown here is derived from an EMBL/GenBank/DDBJ whole genome shotgun (WGS) entry which is preliminary data.</text>
</comment>
<dbReference type="InterPro" id="IPR027756">
    <property type="entry name" value="Ovo-like"/>
</dbReference>
<dbReference type="Proteomes" id="UP000299102">
    <property type="component" value="Unassembled WGS sequence"/>
</dbReference>
<keyword evidence="6" id="KW-0539">Nucleus</keyword>
<dbReference type="SUPFAM" id="SSF57667">
    <property type="entry name" value="beta-beta-alpha zinc fingers"/>
    <property type="match status" value="1"/>
</dbReference>
<dbReference type="SMART" id="SM00355">
    <property type="entry name" value="ZnF_C2H2"/>
    <property type="match status" value="2"/>
</dbReference>
<proteinExistence type="predicted"/>
<keyword evidence="5" id="KW-0862">Zinc</keyword>
<dbReference type="GO" id="GO:0008270">
    <property type="term" value="F:zinc ion binding"/>
    <property type="evidence" value="ECO:0007669"/>
    <property type="project" value="UniProtKB-KW"/>
</dbReference>
<keyword evidence="2" id="KW-0479">Metal-binding</keyword>
<dbReference type="GO" id="GO:0009913">
    <property type="term" value="P:epidermal cell differentiation"/>
    <property type="evidence" value="ECO:0007669"/>
    <property type="project" value="TreeGrafter"/>
</dbReference>
<evidence type="ECO:0000256" key="3">
    <source>
        <dbReference type="ARBA" id="ARBA00022737"/>
    </source>
</evidence>
<protein>
    <submittedName>
        <fullName evidence="9">Zinc finger and BTB domain-containing protein 16-A</fullName>
    </submittedName>
</protein>
<evidence type="ECO:0000259" key="8">
    <source>
        <dbReference type="PROSITE" id="PS50157"/>
    </source>
</evidence>